<evidence type="ECO:0000313" key="11">
    <source>
        <dbReference type="EMBL" id="KAK3252541.1"/>
    </source>
</evidence>
<dbReference type="InterPro" id="IPR016635">
    <property type="entry name" value="AP_complex_ssu"/>
</dbReference>
<dbReference type="Gene3D" id="3.30.450.60">
    <property type="match status" value="1"/>
</dbReference>
<evidence type="ECO:0000256" key="4">
    <source>
        <dbReference type="ARBA" id="ARBA00022448"/>
    </source>
</evidence>
<dbReference type="FunFam" id="3.30.450.60:FF:000001">
    <property type="entry name" value="AP complex subunit sigma"/>
    <property type="match status" value="1"/>
</dbReference>
<proteinExistence type="inferred from homology"/>
<dbReference type="GO" id="GO:0005794">
    <property type="term" value="C:Golgi apparatus"/>
    <property type="evidence" value="ECO:0007669"/>
    <property type="project" value="UniProtKB-SubCell"/>
</dbReference>
<evidence type="ECO:0000256" key="1">
    <source>
        <dbReference type="ARBA" id="ARBA00004180"/>
    </source>
</evidence>
<keyword evidence="5 9" id="KW-0653">Protein transport</keyword>
<dbReference type="Proteomes" id="UP001190700">
    <property type="component" value="Unassembled WGS sequence"/>
</dbReference>
<dbReference type="SUPFAM" id="SSF64356">
    <property type="entry name" value="SNARE-like"/>
    <property type="match status" value="1"/>
</dbReference>
<dbReference type="GO" id="GO:0030659">
    <property type="term" value="C:cytoplasmic vesicle membrane"/>
    <property type="evidence" value="ECO:0007669"/>
    <property type="project" value="UniProtKB-SubCell"/>
</dbReference>
<evidence type="ECO:0000256" key="3">
    <source>
        <dbReference type="ARBA" id="ARBA00006972"/>
    </source>
</evidence>
<dbReference type="GO" id="GO:0030123">
    <property type="term" value="C:AP-3 adaptor complex"/>
    <property type="evidence" value="ECO:0007669"/>
    <property type="project" value="InterPro"/>
</dbReference>
<dbReference type="InterPro" id="IPR000804">
    <property type="entry name" value="Clathrin_sm-chain_CS"/>
</dbReference>
<organism evidence="11 12">
    <name type="scientific">Cymbomonas tetramitiformis</name>
    <dbReference type="NCBI Taxonomy" id="36881"/>
    <lineage>
        <taxon>Eukaryota</taxon>
        <taxon>Viridiplantae</taxon>
        <taxon>Chlorophyta</taxon>
        <taxon>Pyramimonadophyceae</taxon>
        <taxon>Pyramimonadales</taxon>
        <taxon>Pyramimonadaceae</taxon>
        <taxon>Cymbomonas</taxon>
    </lineage>
</organism>
<accession>A0AAE0CCI9</accession>
<dbReference type="InterPro" id="IPR011012">
    <property type="entry name" value="Longin-like_dom_sf"/>
</dbReference>
<protein>
    <recommendedName>
        <fullName evidence="9">AP complex subunit sigma</fullName>
    </recommendedName>
</protein>
<dbReference type="InterPro" id="IPR022775">
    <property type="entry name" value="AP_mu_sigma_su"/>
</dbReference>
<evidence type="ECO:0000256" key="5">
    <source>
        <dbReference type="ARBA" id="ARBA00022927"/>
    </source>
</evidence>
<gene>
    <name evidence="11" type="ORF">CYMTET_38164</name>
</gene>
<evidence type="ECO:0000256" key="6">
    <source>
        <dbReference type="ARBA" id="ARBA00023034"/>
    </source>
</evidence>
<reference evidence="11 12" key="1">
    <citation type="journal article" date="2015" name="Genome Biol. Evol.">
        <title>Comparative Genomics of a Bacterivorous Green Alga Reveals Evolutionary Causalities and Consequences of Phago-Mixotrophic Mode of Nutrition.</title>
        <authorList>
            <person name="Burns J.A."/>
            <person name="Paasch A."/>
            <person name="Narechania A."/>
            <person name="Kim E."/>
        </authorList>
    </citation>
    <scope>NUCLEOTIDE SEQUENCE [LARGE SCALE GENOMIC DNA]</scope>
    <source>
        <strain evidence="11 12">PLY_AMNH</strain>
    </source>
</reference>
<dbReference type="EMBL" id="LGRX02025351">
    <property type="protein sequence ID" value="KAK3252541.1"/>
    <property type="molecule type" value="Genomic_DNA"/>
</dbReference>
<evidence type="ECO:0000256" key="8">
    <source>
        <dbReference type="ARBA" id="ARBA00023329"/>
    </source>
</evidence>
<dbReference type="InterPro" id="IPR027155">
    <property type="entry name" value="APS3"/>
</dbReference>
<dbReference type="Pfam" id="PF01217">
    <property type="entry name" value="Clat_adaptor_s"/>
    <property type="match status" value="1"/>
</dbReference>
<name>A0AAE0CCI9_9CHLO</name>
<dbReference type="CDD" id="cd14834">
    <property type="entry name" value="AP3_sigma"/>
    <property type="match status" value="1"/>
</dbReference>
<comment type="caution">
    <text evidence="11">The sequence shown here is derived from an EMBL/GenBank/DDBJ whole genome shotgun (WGS) entry which is preliminary data.</text>
</comment>
<keyword evidence="8" id="KW-0968">Cytoplasmic vesicle</keyword>
<keyword evidence="4 9" id="KW-0813">Transport</keyword>
<keyword evidence="12" id="KW-1185">Reference proteome</keyword>
<evidence type="ECO:0000256" key="2">
    <source>
        <dbReference type="ARBA" id="ARBA00004555"/>
    </source>
</evidence>
<dbReference type="PIRSF" id="PIRSF015588">
    <property type="entry name" value="AP_complex_sigma"/>
    <property type="match status" value="1"/>
</dbReference>
<feature type="domain" description="AP complex mu/sigma subunit" evidence="10">
    <location>
        <begin position="1"/>
        <end position="144"/>
    </location>
</feature>
<comment type="similarity">
    <text evidence="3 9">Belongs to the adaptor complexes small subunit family.</text>
</comment>
<dbReference type="GO" id="GO:0006896">
    <property type="term" value="P:Golgi to vacuole transport"/>
    <property type="evidence" value="ECO:0007669"/>
    <property type="project" value="InterPro"/>
</dbReference>
<dbReference type="AlphaFoldDB" id="A0AAE0CCI9"/>
<evidence type="ECO:0000313" key="12">
    <source>
        <dbReference type="Proteomes" id="UP001190700"/>
    </source>
</evidence>
<evidence type="ECO:0000256" key="9">
    <source>
        <dbReference type="PIRNR" id="PIRNR015588"/>
    </source>
</evidence>
<keyword evidence="6" id="KW-0333">Golgi apparatus</keyword>
<dbReference type="PROSITE" id="PS00989">
    <property type="entry name" value="CLAT_ADAPTOR_S"/>
    <property type="match status" value="1"/>
</dbReference>
<evidence type="ECO:0000256" key="7">
    <source>
        <dbReference type="ARBA" id="ARBA00023136"/>
    </source>
</evidence>
<comment type="subcellular location">
    <subcellularLocation>
        <location evidence="1">Cytoplasmic vesicle membrane</location>
        <topology evidence="1">Peripheral membrane protein</topology>
        <orientation evidence="1">Cytoplasmic side</orientation>
    </subcellularLocation>
    <subcellularLocation>
        <location evidence="2">Golgi apparatus</location>
    </subcellularLocation>
</comment>
<keyword evidence="7 9" id="KW-0472">Membrane</keyword>
<sequence length="168" mass="19332">MIKSILVVNNHGKPRLVKFYDRMPMSQQQEWLKHAFNLVSKRADHLCSFVEDEEFFGKDSRLIYRHFATLYFIVICDSSESELGILDLIQVMVETLDKNFESVCELDLIFHCPKVHTIIDEIVMGGMVLETNCHEVLRATAEIAKLEKASETVNYSKSKSGPQTSKFK</sequence>
<dbReference type="PANTHER" id="PTHR11753">
    <property type="entry name" value="ADAPTOR COMPLEXES SMALL SUBUNIT FAMILY"/>
    <property type="match status" value="1"/>
</dbReference>
<evidence type="ECO:0000259" key="10">
    <source>
        <dbReference type="Pfam" id="PF01217"/>
    </source>
</evidence>
<dbReference type="GO" id="GO:0006886">
    <property type="term" value="P:intracellular protein transport"/>
    <property type="evidence" value="ECO:0007669"/>
    <property type="project" value="UniProtKB-UniRule"/>
</dbReference>